<dbReference type="PROSITE" id="PS00233">
    <property type="entry name" value="CHIT_BIND_RR_1"/>
    <property type="match status" value="1"/>
</dbReference>
<dbReference type="GO" id="GO:0031012">
    <property type="term" value="C:extracellular matrix"/>
    <property type="evidence" value="ECO:0007669"/>
    <property type="project" value="TreeGrafter"/>
</dbReference>
<comment type="caution">
    <text evidence="5">The sequence shown here is derived from an EMBL/GenBank/DDBJ whole genome shotgun (WGS) entry which is preliminary data.</text>
</comment>
<dbReference type="InterPro" id="IPR000618">
    <property type="entry name" value="Insect_cuticle"/>
</dbReference>
<keyword evidence="4" id="KW-0732">Signal</keyword>
<keyword evidence="6" id="KW-1185">Reference proteome</keyword>
<evidence type="ECO:0000313" key="5">
    <source>
        <dbReference type="EMBL" id="KAB0801681.1"/>
    </source>
</evidence>
<dbReference type="AlphaFoldDB" id="A0A5N4AWG9"/>
<evidence type="ECO:0000256" key="1">
    <source>
        <dbReference type="ARBA" id="ARBA00022460"/>
    </source>
</evidence>
<dbReference type="EMBL" id="VVIM01000002">
    <property type="protein sequence ID" value="KAB0801681.1"/>
    <property type="molecule type" value="Genomic_DNA"/>
</dbReference>
<dbReference type="PROSITE" id="PS51155">
    <property type="entry name" value="CHIT_BIND_RR_2"/>
    <property type="match status" value="1"/>
</dbReference>
<proteinExistence type="predicted"/>
<name>A0A5N4AWG9_PHOPY</name>
<dbReference type="Pfam" id="PF00379">
    <property type="entry name" value="Chitin_bind_4"/>
    <property type="match status" value="1"/>
</dbReference>
<dbReference type="InParanoid" id="A0A5N4AWG9"/>
<dbReference type="PANTHER" id="PTHR12236:SF75">
    <property type="entry name" value="CUTICULAR PROTEIN 62BB, ISOFORM A"/>
    <property type="match status" value="1"/>
</dbReference>
<sequence length="116" mass="12705">MFQFVPLLLLATEVLCQAGGRSFYKFSGPLSGPIQKIFVDGLRGPSVDYLAKPDYAYTYGVDDPATGNSHSRHETRDGNSVSGEYSLLEADGTVRVVRYTADPKTGFHASVHFRKS</sequence>
<accession>A0A5N4AWG9</accession>
<evidence type="ECO:0000256" key="3">
    <source>
        <dbReference type="SAM" id="MobiDB-lite"/>
    </source>
</evidence>
<dbReference type="InterPro" id="IPR051217">
    <property type="entry name" value="Insect_Cuticle_Struc_Prot"/>
</dbReference>
<dbReference type="PANTHER" id="PTHR12236">
    <property type="entry name" value="STRUCTURAL CONTITUENT OF CUTICLE"/>
    <property type="match status" value="1"/>
</dbReference>
<dbReference type="OrthoDB" id="6348134at2759"/>
<dbReference type="PRINTS" id="PR00947">
    <property type="entry name" value="CUTICLE"/>
</dbReference>
<dbReference type="GO" id="GO:0042302">
    <property type="term" value="F:structural constituent of cuticle"/>
    <property type="evidence" value="ECO:0007669"/>
    <property type="project" value="UniProtKB-UniRule"/>
</dbReference>
<dbReference type="GO" id="GO:0005615">
    <property type="term" value="C:extracellular space"/>
    <property type="evidence" value="ECO:0007669"/>
    <property type="project" value="TreeGrafter"/>
</dbReference>
<gene>
    <name evidence="5" type="ORF">PPYR_03867</name>
</gene>
<evidence type="ECO:0000313" key="6">
    <source>
        <dbReference type="Proteomes" id="UP000327044"/>
    </source>
</evidence>
<keyword evidence="1 2" id="KW-0193">Cuticle</keyword>
<feature type="region of interest" description="Disordered" evidence="3">
    <location>
        <begin position="62"/>
        <end position="82"/>
    </location>
</feature>
<protein>
    <submittedName>
        <fullName evidence="5">Uncharacterized protein</fullName>
    </submittedName>
</protein>
<evidence type="ECO:0000256" key="4">
    <source>
        <dbReference type="SAM" id="SignalP"/>
    </source>
</evidence>
<dbReference type="Proteomes" id="UP000327044">
    <property type="component" value="Unassembled WGS sequence"/>
</dbReference>
<organism evidence="5 6">
    <name type="scientific">Photinus pyralis</name>
    <name type="common">Common eastern firefly</name>
    <name type="synonym">Lampyris pyralis</name>
    <dbReference type="NCBI Taxonomy" id="7054"/>
    <lineage>
        <taxon>Eukaryota</taxon>
        <taxon>Metazoa</taxon>
        <taxon>Ecdysozoa</taxon>
        <taxon>Arthropoda</taxon>
        <taxon>Hexapoda</taxon>
        <taxon>Insecta</taxon>
        <taxon>Pterygota</taxon>
        <taxon>Neoptera</taxon>
        <taxon>Endopterygota</taxon>
        <taxon>Coleoptera</taxon>
        <taxon>Polyphaga</taxon>
        <taxon>Elateriformia</taxon>
        <taxon>Elateroidea</taxon>
        <taxon>Lampyridae</taxon>
        <taxon>Lampyrinae</taxon>
        <taxon>Photinus</taxon>
    </lineage>
</organism>
<feature type="chain" id="PRO_5024375043" evidence="4">
    <location>
        <begin position="17"/>
        <end position="116"/>
    </location>
</feature>
<reference evidence="5 6" key="1">
    <citation type="journal article" date="2018" name="Elife">
        <title>Firefly genomes illuminate parallel origins of bioluminescence in beetles.</title>
        <authorList>
            <person name="Fallon T.R."/>
            <person name="Lower S.E."/>
            <person name="Chang C.H."/>
            <person name="Bessho-Uehara M."/>
            <person name="Martin G.J."/>
            <person name="Bewick A.J."/>
            <person name="Behringer M."/>
            <person name="Debat H.J."/>
            <person name="Wong I."/>
            <person name="Day J.C."/>
            <person name="Suvorov A."/>
            <person name="Silva C.J."/>
            <person name="Stanger-Hall K.F."/>
            <person name="Hall D.W."/>
            <person name="Schmitz R.J."/>
            <person name="Nelson D.R."/>
            <person name="Lewis S.M."/>
            <person name="Shigenobu S."/>
            <person name="Bybee S.M."/>
            <person name="Larracuente A.M."/>
            <person name="Oba Y."/>
            <person name="Weng J.K."/>
        </authorList>
    </citation>
    <scope>NUCLEOTIDE SEQUENCE [LARGE SCALE GENOMIC DNA]</scope>
    <source>
        <strain evidence="5">1611_PpyrPB1</strain>
        <tissue evidence="5">Whole body</tissue>
    </source>
</reference>
<feature type="signal peptide" evidence="4">
    <location>
        <begin position="1"/>
        <end position="16"/>
    </location>
</feature>
<evidence type="ECO:0000256" key="2">
    <source>
        <dbReference type="PROSITE-ProRule" id="PRU00497"/>
    </source>
</evidence>
<dbReference type="InterPro" id="IPR031311">
    <property type="entry name" value="CHIT_BIND_RR_consensus"/>
</dbReference>